<organism evidence="2 3">
    <name type="scientific">[Phormidium ambiguum] IAM M-71</name>
    <dbReference type="NCBI Taxonomy" id="454136"/>
    <lineage>
        <taxon>Bacteria</taxon>
        <taxon>Bacillati</taxon>
        <taxon>Cyanobacteriota</taxon>
        <taxon>Cyanophyceae</taxon>
        <taxon>Oscillatoriophycideae</taxon>
        <taxon>Aerosakkonematales</taxon>
        <taxon>Aerosakkonemataceae</taxon>
        <taxon>Floridanema</taxon>
    </lineage>
</organism>
<dbReference type="STRING" id="454136.NIES2119_31420"/>
<sequence>MNALTGLSAGMLAGGVFIGYMAGSAMVDFGATQEINRLNAEVKKREETINLERQNVQNHKTFIRTKDTVARRFCSEYFKGDKK</sequence>
<keyword evidence="1" id="KW-0812">Transmembrane</keyword>
<name>A0A1U7I2H9_9CYAN</name>
<keyword evidence="1" id="KW-1133">Transmembrane helix</keyword>
<dbReference type="Proteomes" id="UP000185860">
    <property type="component" value="Unassembled WGS sequence"/>
</dbReference>
<proteinExistence type="predicted"/>
<protein>
    <submittedName>
        <fullName evidence="2">Uncharacterized protein</fullName>
    </submittedName>
</protein>
<dbReference type="AlphaFoldDB" id="A0A1U7I2H9"/>
<evidence type="ECO:0000256" key="1">
    <source>
        <dbReference type="SAM" id="Phobius"/>
    </source>
</evidence>
<comment type="caution">
    <text evidence="2">The sequence shown here is derived from an EMBL/GenBank/DDBJ whole genome shotgun (WGS) entry which is preliminary data.</text>
</comment>
<accession>A0A1U7I2H9</accession>
<feature type="transmembrane region" description="Helical" evidence="1">
    <location>
        <begin position="6"/>
        <end position="27"/>
    </location>
</feature>
<evidence type="ECO:0000313" key="3">
    <source>
        <dbReference type="Proteomes" id="UP000185860"/>
    </source>
</evidence>
<dbReference type="RefSeq" id="WP_073597424.1">
    <property type="nucleotide sequence ID" value="NZ_MRCE01000070.1"/>
</dbReference>
<evidence type="ECO:0000313" key="2">
    <source>
        <dbReference type="EMBL" id="OKH30182.1"/>
    </source>
</evidence>
<reference evidence="2 3" key="1">
    <citation type="submission" date="2016-11" db="EMBL/GenBank/DDBJ databases">
        <title>Draft Genome Sequences of Nine Cyanobacterial Strains from Diverse Habitats.</title>
        <authorList>
            <person name="Zhu T."/>
            <person name="Hou S."/>
            <person name="Lu X."/>
            <person name="Hess W.R."/>
        </authorList>
    </citation>
    <scope>NUCLEOTIDE SEQUENCE [LARGE SCALE GENOMIC DNA]</scope>
    <source>
        <strain evidence="2 3">IAM M-71</strain>
    </source>
</reference>
<dbReference type="EMBL" id="MRCE01000070">
    <property type="protein sequence ID" value="OKH30182.1"/>
    <property type="molecule type" value="Genomic_DNA"/>
</dbReference>
<keyword evidence="1" id="KW-0472">Membrane</keyword>
<gene>
    <name evidence="2" type="ORF">NIES2119_31420</name>
</gene>